<dbReference type="Proteomes" id="UP000033647">
    <property type="component" value="Unassembled WGS sequence"/>
</dbReference>
<dbReference type="EMBL" id="LAFY01000366">
    <property type="protein sequence ID" value="KJX99076.1"/>
    <property type="molecule type" value="Genomic_DNA"/>
</dbReference>
<organism evidence="5 6">
    <name type="scientific">Zymoseptoria brevis</name>
    <dbReference type="NCBI Taxonomy" id="1047168"/>
    <lineage>
        <taxon>Eukaryota</taxon>
        <taxon>Fungi</taxon>
        <taxon>Dikarya</taxon>
        <taxon>Ascomycota</taxon>
        <taxon>Pezizomycotina</taxon>
        <taxon>Dothideomycetes</taxon>
        <taxon>Dothideomycetidae</taxon>
        <taxon>Mycosphaerellales</taxon>
        <taxon>Mycosphaerellaceae</taxon>
        <taxon>Zymoseptoria</taxon>
    </lineage>
</organism>
<feature type="region of interest" description="Disordered" evidence="4">
    <location>
        <begin position="347"/>
        <end position="390"/>
    </location>
</feature>
<proteinExistence type="predicted"/>
<feature type="repeat" description="WD" evidence="3">
    <location>
        <begin position="305"/>
        <end position="339"/>
    </location>
</feature>
<dbReference type="InterPro" id="IPR036322">
    <property type="entry name" value="WD40_repeat_dom_sf"/>
</dbReference>
<dbReference type="InterPro" id="IPR019775">
    <property type="entry name" value="WD40_repeat_CS"/>
</dbReference>
<evidence type="ECO:0000256" key="2">
    <source>
        <dbReference type="ARBA" id="ARBA00022737"/>
    </source>
</evidence>
<feature type="compositionally biased region" description="Acidic residues" evidence="4">
    <location>
        <begin position="374"/>
        <end position="390"/>
    </location>
</feature>
<feature type="repeat" description="WD" evidence="3">
    <location>
        <begin position="263"/>
        <end position="304"/>
    </location>
</feature>
<dbReference type="Pfam" id="PF00400">
    <property type="entry name" value="WD40"/>
    <property type="match status" value="3"/>
</dbReference>
<dbReference type="InterPro" id="IPR001680">
    <property type="entry name" value="WD40_rpt"/>
</dbReference>
<dbReference type="PANTHER" id="PTHR19848">
    <property type="entry name" value="WD40 REPEAT PROTEIN"/>
    <property type="match status" value="1"/>
</dbReference>
<dbReference type="Gene3D" id="2.130.10.10">
    <property type="entry name" value="YVTN repeat-like/Quinoprotein amine dehydrogenase"/>
    <property type="match status" value="2"/>
</dbReference>
<dbReference type="InterPro" id="IPR015943">
    <property type="entry name" value="WD40/YVTN_repeat-like_dom_sf"/>
</dbReference>
<name>A0A0F4GNV1_9PEZI</name>
<dbReference type="AlphaFoldDB" id="A0A0F4GNV1"/>
<comment type="caution">
    <text evidence="5">The sequence shown here is derived from an EMBL/GenBank/DDBJ whole genome shotgun (WGS) entry which is preliminary data.</text>
</comment>
<evidence type="ECO:0000256" key="1">
    <source>
        <dbReference type="ARBA" id="ARBA00022574"/>
    </source>
</evidence>
<evidence type="ECO:0000313" key="5">
    <source>
        <dbReference type="EMBL" id="KJX99076.1"/>
    </source>
</evidence>
<sequence length="390" mass="43114">MSKSNHAGHFFQTTEALATTSRKAAKAKNQHGDPIKMSSKVLALCRDIFSDPSNPAIFVAEAVGEVKRVFLEDGKTERIFNGSSAPLTCLAICPITRTLFTGSWDKSIYAIPLSSPSSYKTLTSHTDFLKTLLTASLHGKPILISGSADASIIIWDITTSSILHKLPSAHSKAIQHLSVDPLSPTHESFTLFSTSSSPEIRRWHISLDACYELPESISSPIRPHETSIYSLTWDSDGEGLWTASADFTAKHLVRHRDWSPDTTLQHKDFVRDVLPIEERGLIVTACRDEGVRVWDASSGKLVVDYEGHFEEVMALVAGRKGREVVSAGIDGTVRRWGLSREGMREFAEEREKERSGLVKEEKEEEKGKEGMLTAEEEAELAELMGSDDDE</sequence>
<accession>A0A0F4GNV1</accession>
<evidence type="ECO:0000256" key="3">
    <source>
        <dbReference type="PROSITE-ProRule" id="PRU00221"/>
    </source>
</evidence>
<feature type="compositionally biased region" description="Basic and acidic residues" evidence="4">
    <location>
        <begin position="347"/>
        <end position="369"/>
    </location>
</feature>
<dbReference type="PRINTS" id="PR00320">
    <property type="entry name" value="GPROTEINBRPT"/>
</dbReference>
<dbReference type="OrthoDB" id="6262491at2759"/>
<dbReference type="PANTHER" id="PTHR19848:SF8">
    <property type="entry name" value="F-BOX AND WD REPEAT DOMAIN CONTAINING 7"/>
    <property type="match status" value="1"/>
</dbReference>
<protein>
    <submittedName>
        <fullName evidence="5">WD repeat-containing protein</fullName>
    </submittedName>
</protein>
<feature type="repeat" description="WD" evidence="3">
    <location>
        <begin position="122"/>
        <end position="165"/>
    </location>
</feature>
<evidence type="ECO:0000313" key="6">
    <source>
        <dbReference type="Proteomes" id="UP000033647"/>
    </source>
</evidence>
<dbReference type="SMART" id="SM00320">
    <property type="entry name" value="WD40"/>
    <property type="match status" value="6"/>
</dbReference>
<keyword evidence="1 3" id="KW-0853">WD repeat</keyword>
<keyword evidence="6" id="KW-1185">Reference proteome</keyword>
<dbReference type="PROSITE" id="PS50082">
    <property type="entry name" value="WD_REPEATS_2"/>
    <property type="match status" value="3"/>
</dbReference>
<dbReference type="PROSITE" id="PS00678">
    <property type="entry name" value="WD_REPEATS_1"/>
    <property type="match status" value="2"/>
</dbReference>
<dbReference type="STRING" id="1047168.A0A0F4GNV1"/>
<dbReference type="InterPro" id="IPR020472">
    <property type="entry name" value="WD40_PAC1"/>
</dbReference>
<reference evidence="5 6" key="1">
    <citation type="submission" date="2015-03" db="EMBL/GenBank/DDBJ databases">
        <title>RNA-seq based gene annotation and comparative genomics of four Zymoseptoria species reveal species-specific pathogenicity related genes and transposable element activity.</title>
        <authorList>
            <person name="Grandaubert J."/>
            <person name="Bhattacharyya A."/>
            <person name="Stukenbrock E.H."/>
        </authorList>
    </citation>
    <scope>NUCLEOTIDE SEQUENCE [LARGE SCALE GENOMIC DNA]</scope>
    <source>
        <strain evidence="5 6">Zb18110</strain>
    </source>
</reference>
<gene>
    <name evidence="5" type="ORF">TI39_contig374g00013</name>
</gene>
<evidence type="ECO:0000256" key="4">
    <source>
        <dbReference type="SAM" id="MobiDB-lite"/>
    </source>
</evidence>
<keyword evidence="2" id="KW-0677">Repeat</keyword>
<dbReference type="SUPFAM" id="SSF50978">
    <property type="entry name" value="WD40 repeat-like"/>
    <property type="match status" value="1"/>
</dbReference>